<dbReference type="InterPro" id="IPR052548">
    <property type="entry name" value="Type_VII_TA_antitoxin"/>
</dbReference>
<dbReference type="EMBL" id="FNXB01000031">
    <property type="protein sequence ID" value="SEI11482.1"/>
    <property type="molecule type" value="Genomic_DNA"/>
</dbReference>
<dbReference type="Proteomes" id="UP000183063">
    <property type="component" value="Unassembled WGS sequence"/>
</dbReference>
<dbReference type="PANTHER" id="PTHR33933">
    <property type="entry name" value="NUCLEOTIDYLTRANSFERASE"/>
    <property type="match status" value="1"/>
</dbReference>
<dbReference type="InterPro" id="IPR043519">
    <property type="entry name" value="NT_sf"/>
</dbReference>
<evidence type="ECO:0000313" key="2">
    <source>
        <dbReference type="EMBL" id="SEI11482.1"/>
    </source>
</evidence>
<dbReference type="Gene3D" id="3.30.460.10">
    <property type="entry name" value="Beta Polymerase, domain 2"/>
    <property type="match status" value="1"/>
</dbReference>
<reference evidence="4" key="2">
    <citation type="submission" date="2016-10" db="EMBL/GenBank/DDBJ databases">
        <authorList>
            <person name="Wibberg D."/>
        </authorList>
    </citation>
    <scope>NUCLEOTIDE SEQUENCE [LARGE SCALE GENOMIC DNA]</scope>
</reference>
<protein>
    <submittedName>
        <fullName evidence="3">HEPN domain-containing protein</fullName>
    </submittedName>
    <submittedName>
        <fullName evidence="2">Putative nucleotidyltransferases</fullName>
    </submittedName>
</protein>
<dbReference type="InterPro" id="IPR002934">
    <property type="entry name" value="Polymerase_NTP_transf_dom"/>
</dbReference>
<dbReference type="SUPFAM" id="SSF81593">
    <property type="entry name" value="Nucleotidyltransferase substrate binding subunit/domain"/>
    <property type="match status" value="1"/>
</dbReference>
<accession>A0A1H8MUL0</accession>
<dbReference type="GO" id="GO:0016779">
    <property type="term" value="F:nucleotidyltransferase activity"/>
    <property type="evidence" value="ECO:0007669"/>
    <property type="project" value="InterPro"/>
</dbReference>
<dbReference type="PROSITE" id="PS50910">
    <property type="entry name" value="HEPN"/>
    <property type="match status" value="1"/>
</dbReference>
<keyword evidence="5" id="KW-1185">Reference proteome</keyword>
<dbReference type="Gene3D" id="1.20.120.330">
    <property type="entry name" value="Nucleotidyltransferases domain 2"/>
    <property type="match status" value="1"/>
</dbReference>
<proteinExistence type="predicted"/>
<dbReference type="Pfam" id="PF01909">
    <property type="entry name" value="NTP_transf_2"/>
    <property type="match status" value="1"/>
</dbReference>
<keyword evidence="2" id="KW-0808">Transferase</keyword>
<dbReference type="AlphaFoldDB" id="A0A1H8MUL0"/>
<evidence type="ECO:0000313" key="5">
    <source>
        <dbReference type="Proteomes" id="UP000198939"/>
    </source>
</evidence>
<dbReference type="SUPFAM" id="SSF81301">
    <property type="entry name" value="Nucleotidyltransferase"/>
    <property type="match status" value="1"/>
</dbReference>
<dbReference type="PANTHER" id="PTHR33933:SF1">
    <property type="entry name" value="PROTEIN ADENYLYLTRANSFERASE MNTA-RELATED"/>
    <property type="match status" value="1"/>
</dbReference>
<name>A0A1H8MUL0_9HYPH</name>
<sequence>MDAIHTEGFDAALTLTDHIEHLPDRKRRELARIIEILFAEVERFQASKLSEKRSAGKILKVILYGSYARGDWVEDRLSGYRSDYDLLIVVNKKSFADEHDLWQGIDEQLLKEQIGHRIETPVVPIIHTLEDVNDQLARGRPFFVDIARDGIVLYEQPGHPLAQPKPLTAEEEQREATRYFTDWFDLAVHSVKLAETSITDGVPRHAAFNLHQATEKSYHCVLLVLTLYSPKSHRIKVLRSQAEGIDNRLIAAWPRENRFSRRCFELLSRAYVEARYSAKYAITNEELAWLVERAKALQDLVKAVCTERLSSSRSP</sequence>
<evidence type="ECO:0000313" key="4">
    <source>
        <dbReference type="Proteomes" id="UP000183063"/>
    </source>
</evidence>
<reference evidence="2" key="3">
    <citation type="submission" date="2016-10" db="EMBL/GenBank/DDBJ databases">
        <authorList>
            <person name="de Groot N.N."/>
        </authorList>
    </citation>
    <scope>NUCLEOTIDE SEQUENCE [LARGE SCALE GENOMIC DNA]</scope>
    <source>
        <strain evidence="2">CCBAU85039</strain>
    </source>
</reference>
<dbReference type="EMBL" id="FOCV01000013">
    <property type="protein sequence ID" value="SEO20934.1"/>
    <property type="molecule type" value="Genomic_DNA"/>
</dbReference>
<dbReference type="SMART" id="SM00748">
    <property type="entry name" value="HEPN"/>
    <property type="match status" value="1"/>
</dbReference>
<evidence type="ECO:0000313" key="3">
    <source>
        <dbReference type="EMBL" id="SEO20934.1"/>
    </source>
</evidence>
<organism evidence="2 4">
    <name type="scientific">Rhizobium tibeticum</name>
    <dbReference type="NCBI Taxonomy" id="501024"/>
    <lineage>
        <taxon>Bacteria</taxon>
        <taxon>Pseudomonadati</taxon>
        <taxon>Pseudomonadota</taxon>
        <taxon>Alphaproteobacteria</taxon>
        <taxon>Hyphomicrobiales</taxon>
        <taxon>Rhizobiaceae</taxon>
        <taxon>Rhizobium/Agrobacterium group</taxon>
        <taxon>Rhizobium</taxon>
    </lineage>
</organism>
<evidence type="ECO:0000259" key="1">
    <source>
        <dbReference type="PROSITE" id="PS50910"/>
    </source>
</evidence>
<dbReference type="OrthoDB" id="7442350at2"/>
<gene>
    <name evidence="2" type="ORF">RTCCBAU85039_4673</name>
    <name evidence="3" type="ORF">SAMN05216228_101369</name>
</gene>
<reference evidence="3 5" key="1">
    <citation type="submission" date="2016-10" db="EMBL/GenBank/DDBJ databases">
        <authorList>
            <person name="Varghese N."/>
            <person name="Submissions S."/>
        </authorList>
    </citation>
    <scope>NUCLEOTIDE SEQUENCE [LARGE SCALE GENOMIC DNA]</scope>
    <source>
        <strain evidence="3 5">CGMCC 1.7071</strain>
    </source>
</reference>
<dbReference type="Proteomes" id="UP000198939">
    <property type="component" value="Unassembled WGS sequence"/>
</dbReference>
<dbReference type="Pfam" id="PF05168">
    <property type="entry name" value="HEPN"/>
    <property type="match status" value="1"/>
</dbReference>
<feature type="domain" description="HEPN" evidence="1">
    <location>
        <begin position="184"/>
        <end position="304"/>
    </location>
</feature>
<dbReference type="RefSeq" id="WP_072378986.1">
    <property type="nucleotide sequence ID" value="NZ_FNXB01000031.1"/>
</dbReference>
<dbReference type="InterPro" id="IPR007842">
    <property type="entry name" value="HEPN_dom"/>
</dbReference>
<dbReference type="CDD" id="cd05403">
    <property type="entry name" value="NT_KNTase_like"/>
    <property type="match status" value="1"/>
</dbReference>
<dbReference type="STRING" id="501024.RTCCBAU85039_4673"/>